<accession>A0A0C2YEC2</accession>
<name>A0A0C2YEC2_HEBCY</name>
<dbReference type="HOGENOM" id="CLU_509918_0_0_1"/>
<dbReference type="AlphaFoldDB" id="A0A0C2YEC2"/>
<feature type="domain" description="DUF6697" evidence="3">
    <location>
        <begin position="363"/>
        <end position="533"/>
    </location>
</feature>
<dbReference type="OrthoDB" id="2757553at2759"/>
<protein>
    <recommendedName>
        <fullName evidence="3">DUF6697 domain-containing protein</fullName>
    </recommendedName>
</protein>
<proteinExistence type="predicted"/>
<feature type="coiled-coil region" evidence="1">
    <location>
        <begin position="76"/>
        <end position="131"/>
    </location>
</feature>
<evidence type="ECO:0000313" key="5">
    <source>
        <dbReference type="Proteomes" id="UP000053424"/>
    </source>
</evidence>
<feature type="region of interest" description="Disordered" evidence="2">
    <location>
        <begin position="321"/>
        <end position="340"/>
    </location>
</feature>
<evidence type="ECO:0000256" key="2">
    <source>
        <dbReference type="SAM" id="MobiDB-lite"/>
    </source>
</evidence>
<evidence type="ECO:0000259" key="3">
    <source>
        <dbReference type="Pfam" id="PF20411"/>
    </source>
</evidence>
<reference evidence="5" key="2">
    <citation type="submission" date="2015-01" db="EMBL/GenBank/DDBJ databases">
        <title>Evolutionary Origins and Diversification of the Mycorrhizal Mutualists.</title>
        <authorList>
            <consortium name="DOE Joint Genome Institute"/>
            <consortium name="Mycorrhizal Genomics Consortium"/>
            <person name="Kohler A."/>
            <person name="Kuo A."/>
            <person name="Nagy L.G."/>
            <person name="Floudas D."/>
            <person name="Copeland A."/>
            <person name="Barry K.W."/>
            <person name="Cichocki N."/>
            <person name="Veneault-Fourrey C."/>
            <person name="LaButti K."/>
            <person name="Lindquist E.A."/>
            <person name="Lipzen A."/>
            <person name="Lundell T."/>
            <person name="Morin E."/>
            <person name="Murat C."/>
            <person name="Riley R."/>
            <person name="Ohm R."/>
            <person name="Sun H."/>
            <person name="Tunlid A."/>
            <person name="Henrissat B."/>
            <person name="Grigoriev I.V."/>
            <person name="Hibbett D.S."/>
            <person name="Martin F."/>
        </authorList>
    </citation>
    <scope>NUCLEOTIDE SEQUENCE [LARGE SCALE GENOMIC DNA]</scope>
    <source>
        <strain evidence="5">h7</strain>
    </source>
</reference>
<reference evidence="4 5" key="1">
    <citation type="submission" date="2014-04" db="EMBL/GenBank/DDBJ databases">
        <authorList>
            <consortium name="DOE Joint Genome Institute"/>
            <person name="Kuo A."/>
            <person name="Gay G."/>
            <person name="Dore J."/>
            <person name="Kohler A."/>
            <person name="Nagy L.G."/>
            <person name="Floudas D."/>
            <person name="Copeland A."/>
            <person name="Barry K.W."/>
            <person name="Cichocki N."/>
            <person name="Veneault-Fourrey C."/>
            <person name="LaButti K."/>
            <person name="Lindquist E.A."/>
            <person name="Lipzen A."/>
            <person name="Lundell T."/>
            <person name="Morin E."/>
            <person name="Murat C."/>
            <person name="Sun H."/>
            <person name="Tunlid A."/>
            <person name="Henrissat B."/>
            <person name="Grigoriev I.V."/>
            <person name="Hibbett D.S."/>
            <person name="Martin F."/>
            <person name="Nordberg H.P."/>
            <person name="Cantor M.N."/>
            <person name="Hua S.X."/>
        </authorList>
    </citation>
    <scope>NUCLEOTIDE SEQUENCE [LARGE SCALE GENOMIC DNA]</scope>
    <source>
        <strain evidence="5">h7</strain>
    </source>
</reference>
<evidence type="ECO:0000256" key="1">
    <source>
        <dbReference type="SAM" id="Coils"/>
    </source>
</evidence>
<dbReference type="STRING" id="686832.A0A0C2YEC2"/>
<gene>
    <name evidence="4" type="ORF">M413DRAFT_439797</name>
</gene>
<feature type="compositionally biased region" description="Polar residues" evidence="2">
    <location>
        <begin position="321"/>
        <end position="335"/>
    </location>
</feature>
<keyword evidence="5" id="KW-1185">Reference proteome</keyword>
<dbReference type="EMBL" id="KN831769">
    <property type="protein sequence ID" value="KIM48088.1"/>
    <property type="molecule type" value="Genomic_DNA"/>
</dbReference>
<dbReference type="Pfam" id="PF20411">
    <property type="entry name" value="DUF6697"/>
    <property type="match status" value="1"/>
</dbReference>
<dbReference type="InterPro" id="IPR046520">
    <property type="entry name" value="DUF6697"/>
</dbReference>
<feature type="coiled-coil region" evidence="1">
    <location>
        <begin position="207"/>
        <end position="241"/>
    </location>
</feature>
<sequence length="542" mass="61504">MDEVFWSNVVKRWSDASENVILLKKELAKVQEERTLYRNVLDGLRQPEVREPGRDSDNCREEHGHWIQDDAHSDGDGNLRDELKDAETGLRRAKEEYRKMQHDLAASAKRIKELTEENERLALNHRLEIEKQRDIYERILCSSPQKRVLRPETTSKYISTPTPIGVALPQMAETLRELSQQSDNSDAKVITASSPTLVAARPLENQIETLKQLTEEREADNQGLRQELAITREKLQKSEESKKFLLASIVKLQDIARHSSHGALHPLSSNLLQQFQTERLSEKYAISSRSSSRVRNADVIANPNPIPLGSVNGVESRNLGEQTSVEDTQSTSLVPSSYLPPDREKSIARLPFSTVNVDNTHNMFDREFLKTALGGEGIQSLIHRLPENQTSADKKTMSRSYLCPTLNHHPWCPSVPGQHGFIFVGLGKDKESYKSPVFRNLFVGLPKSQSTGRIFRYLGKYRVHRVKHLTVEEWGSLSTDVKCMYAKLTKDKAKDPRSLDDIIAAYHNGELFVPCVQLQYVSFDDALFATLISQRPATRTNT</sequence>
<dbReference type="Proteomes" id="UP000053424">
    <property type="component" value="Unassembled WGS sequence"/>
</dbReference>
<evidence type="ECO:0000313" key="4">
    <source>
        <dbReference type="EMBL" id="KIM48088.1"/>
    </source>
</evidence>
<organism evidence="4 5">
    <name type="scientific">Hebeloma cylindrosporum</name>
    <dbReference type="NCBI Taxonomy" id="76867"/>
    <lineage>
        <taxon>Eukaryota</taxon>
        <taxon>Fungi</taxon>
        <taxon>Dikarya</taxon>
        <taxon>Basidiomycota</taxon>
        <taxon>Agaricomycotina</taxon>
        <taxon>Agaricomycetes</taxon>
        <taxon>Agaricomycetidae</taxon>
        <taxon>Agaricales</taxon>
        <taxon>Agaricineae</taxon>
        <taxon>Hymenogastraceae</taxon>
        <taxon>Hebeloma</taxon>
    </lineage>
</organism>
<keyword evidence="1" id="KW-0175">Coiled coil</keyword>